<gene>
    <name evidence="7" type="ORF">ACFP57_09800</name>
</gene>
<organism evidence="7 8">
    <name type="scientific">Luteococcus sanguinis</name>
    <dbReference type="NCBI Taxonomy" id="174038"/>
    <lineage>
        <taxon>Bacteria</taxon>
        <taxon>Bacillati</taxon>
        <taxon>Actinomycetota</taxon>
        <taxon>Actinomycetes</taxon>
        <taxon>Propionibacteriales</taxon>
        <taxon>Propionibacteriaceae</taxon>
        <taxon>Luteococcus</taxon>
    </lineage>
</organism>
<name>A0ABW1X430_9ACTN</name>
<evidence type="ECO:0000256" key="1">
    <source>
        <dbReference type="ARBA" id="ARBA00021390"/>
    </source>
</evidence>
<dbReference type="InterPro" id="IPR036388">
    <property type="entry name" value="WH-like_DNA-bd_sf"/>
</dbReference>
<keyword evidence="8" id="KW-1185">Reference proteome</keyword>
<dbReference type="PRINTS" id="PR00037">
    <property type="entry name" value="HTHLACR"/>
</dbReference>
<reference evidence="8" key="1">
    <citation type="journal article" date="2019" name="Int. J. Syst. Evol. Microbiol.">
        <title>The Global Catalogue of Microorganisms (GCM) 10K type strain sequencing project: providing services to taxonomists for standard genome sequencing and annotation.</title>
        <authorList>
            <consortium name="The Broad Institute Genomics Platform"/>
            <consortium name="The Broad Institute Genome Sequencing Center for Infectious Disease"/>
            <person name="Wu L."/>
            <person name="Ma J."/>
        </authorList>
    </citation>
    <scope>NUCLEOTIDE SEQUENCE [LARGE SCALE GENOMIC DNA]</scope>
    <source>
        <strain evidence="8">CGMCC 1.15277</strain>
    </source>
</reference>
<comment type="function">
    <text evidence="5">Repressor of the lactose catabolism operon. Galactose-6-phosphate is the inducer.</text>
</comment>
<dbReference type="SMART" id="SM00420">
    <property type="entry name" value="HTH_DEOR"/>
    <property type="match status" value="1"/>
</dbReference>
<evidence type="ECO:0000313" key="7">
    <source>
        <dbReference type="EMBL" id="MFC6397270.1"/>
    </source>
</evidence>
<evidence type="ECO:0000256" key="3">
    <source>
        <dbReference type="ARBA" id="ARBA00023015"/>
    </source>
</evidence>
<keyword evidence="3" id="KW-0805">Transcription regulation</keyword>
<dbReference type="Pfam" id="PF00455">
    <property type="entry name" value="DeoRC"/>
    <property type="match status" value="1"/>
</dbReference>
<dbReference type="InterPro" id="IPR037171">
    <property type="entry name" value="NagB/RpiA_transferase-like"/>
</dbReference>
<dbReference type="Gene3D" id="1.10.10.10">
    <property type="entry name" value="Winged helix-like DNA-binding domain superfamily/Winged helix DNA-binding domain"/>
    <property type="match status" value="1"/>
</dbReference>
<dbReference type="SUPFAM" id="SSF100950">
    <property type="entry name" value="NagB/RpiA/CoA transferase-like"/>
    <property type="match status" value="1"/>
</dbReference>
<sequence length="258" mass="27528">MYAEERRQQLVQLAREDGRVAVTDAAKRFDVTPETIRRDLEALDRAGLLQRVHGGAMLPNSNFLGDLGLGERDASASAEKDLIARAAATLLPADTEDVNRAIILDAGTTTARLAELFPASARWTVFTNSLPIASALSSRTQVAVELVGGRVRGLTQACVGGHAVERLANIRVDLAFLGANGVSLDHGLSTPDGDEAQVKRQMMRSARKVVLLADARKLGAETTTRFAGLDEMDVLVTDAITATQSEKLTKLGIEVVTA</sequence>
<dbReference type="EMBL" id="JBHSUA010000019">
    <property type="protein sequence ID" value="MFC6397270.1"/>
    <property type="molecule type" value="Genomic_DNA"/>
</dbReference>
<dbReference type="InterPro" id="IPR001034">
    <property type="entry name" value="DeoR_HTH"/>
</dbReference>
<dbReference type="PANTHER" id="PTHR30363">
    <property type="entry name" value="HTH-TYPE TRANSCRIPTIONAL REGULATOR SRLR-RELATED"/>
    <property type="match status" value="1"/>
</dbReference>
<dbReference type="InterPro" id="IPR014036">
    <property type="entry name" value="DeoR-like_C"/>
</dbReference>
<keyword evidence="7" id="KW-0238">DNA-binding</keyword>
<dbReference type="PROSITE" id="PS51000">
    <property type="entry name" value="HTH_DEOR_2"/>
    <property type="match status" value="1"/>
</dbReference>
<dbReference type="GO" id="GO:0003677">
    <property type="term" value="F:DNA binding"/>
    <property type="evidence" value="ECO:0007669"/>
    <property type="project" value="UniProtKB-KW"/>
</dbReference>
<evidence type="ECO:0000256" key="2">
    <source>
        <dbReference type="ARBA" id="ARBA00022491"/>
    </source>
</evidence>
<dbReference type="InterPro" id="IPR050313">
    <property type="entry name" value="Carb_Metab_HTH_regulators"/>
</dbReference>
<keyword evidence="2" id="KW-0678">Repressor</keyword>
<evidence type="ECO:0000256" key="5">
    <source>
        <dbReference type="ARBA" id="ARBA00024937"/>
    </source>
</evidence>
<accession>A0ABW1X430</accession>
<comment type="caution">
    <text evidence="7">The sequence shown here is derived from an EMBL/GenBank/DDBJ whole genome shotgun (WGS) entry which is preliminary data.</text>
</comment>
<dbReference type="RefSeq" id="WP_343886516.1">
    <property type="nucleotide sequence ID" value="NZ_BAAAKI010000016.1"/>
</dbReference>
<evidence type="ECO:0000259" key="6">
    <source>
        <dbReference type="PROSITE" id="PS51000"/>
    </source>
</evidence>
<proteinExistence type="predicted"/>
<dbReference type="PANTHER" id="PTHR30363:SF4">
    <property type="entry name" value="GLYCEROL-3-PHOSPHATE REGULON REPRESSOR"/>
    <property type="match status" value="1"/>
</dbReference>
<protein>
    <recommendedName>
        <fullName evidence="1">Lactose phosphotransferase system repressor</fullName>
    </recommendedName>
</protein>
<dbReference type="SUPFAM" id="SSF46785">
    <property type="entry name" value="Winged helix' DNA-binding domain"/>
    <property type="match status" value="1"/>
</dbReference>
<dbReference type="InterPro" id="IPR036390">
    <property type="entry name" value="WH_DNA-bd_sf"/>
</dbReference>
<evidence type="ECO:0000256" key="4">
    <source>
        <dbReference type="ARBA" id="ARBA00023163"/>
    </source>
</evidence>
<dbReference type="SMART" id="SM01134">
    <property type="entry name" value="DeoRC"/>
    <property type="match status" value="1"/>
</dbReference>
<dbReference type="Proteomes" id="UP001596266">
    <property type="component" value="Unassembled WGS sequence"/>
</dbReference>
<dbReference type="Pfam" id="PF08220">
    <property type="entry name" value="HTH_DeoR"/>
    <property type="match status" value="1"/>
</dbReference>
<feature type="domain" description="HTH deoR-type" evidence="6">
    <location>
        <begin position="3"/>
        <end position="58"/>
    </location>
</feature>
<dbReference type="Gene3D" id="3.40.50.1360">
    <property type="match status" value="1"/>
</dbReference>
<evidence type="ECO:0000313" key="8">
    <source>
        <dbReference type="Proteomes" id="UP001596266"/>
    </source>
</evidence>
<keyword evidence="4" id="KW-0804">Transcription</keyword>